<feature type="compositionally biased region" description="Acidic residues" evidence="1">
    <location>
        <begin position="59"/>
        <end position="70"/>
    </location>
</feature>
<dbReference type="STRING" id="173990.SAMN05660691_02100"/>
<sequence>MAEQKPNNNQQLYYAGIAAIVIVVLIALWLLLAKDDEQEPAINLLPPAITEPVTPQPETEPEQDTLEPDTTEPSPEQVTEPGVTEAVAEPEVALPVLDESDAEVKQRLLALNWRSGLAGLFVTEEMLRNFVVQTDNIAQGQLATGHRLLRPLEQKFALGEGDPMQLNESSFARYQPYIQLIESVPAEQMLALFNRYEPLLQQAYAELGYPDELFKHKLIAAIDVLLETPEVSYPLTLERPSVVYVFADPAIEQLPAPQKQMLRLGPDNQQRFKAVLQRYKQLLQ</sequence>
<dbReference type="Pfam" id="PF11219">
    <property type="entry name" value="DUF3014"/>
    <property type="match status" value="1"/>
</dbReference>
<evidence type="ECO:0000256" key="2">
    <source>
        <dbReference type="SAM" id="Phobius"/>
    </source>
</evidence>
<evidence type="ECO:0000256" key="1">
    <source>
        <dbReference type="SAM" id="MobiDB-lite"/>
    </source>
</evidence>
<evidence type="ECO:0000313" key="4">
    <source>
        <dbReference type="Proteomes" id="UP000199371"/>
    </source>
</evidence>
<feature type="transmembrane region" description="Helical" evidence="2">
    <location>
        <begin position="12"/>
        <end position="32"/>
    </location>
</feature>
<evidence type="ECO:0000313" key="3">
    <source>
        <dbReference type="EMBL" id="SEH91405.1"/>
    </source>
</evidence>
<keyword evidence="4" id="KW-1185">Reference proteome</keyword>
<dbReference type="AlphaFoldDB" id="A0A1H6M0H6"/>
<keyword evidence="2" id="KW-0812">Transmembrane</keyword>
<feature type="region of interest" description="Disordered" evidence="1">
    <location>
        <begin position="44"/>
        <end position="84"/>
    </location>
</feature>
<dbReference type="OrthoDB" id="5502479at2"/>
<protein>
    <recommendedName>
        <fullName evidence="5">DUF3014 domain-containing protein</fullName>
    </recommendedName>
</protein>
<evidence type="ECO:0008006" key="5">
    <source>
        <dbReference type="Google" id="ProtNLM"/>
    </source>
</evidence>
<keyword evidence="2" id="KW-1133">Transmembrane helix</keyword>
<dbReference type="EMBL" id="FNXF01000007">
    <property type="protein sequence ID" value="SEH91405.1"/>
    <property type="molecule type" value="Genomic_DNA"/>
</dbReference>
<dbReference type="Proteomes" id="UP000199371">
    <property type="component" value="Unassembled WGS sequence"/>
</dbReference>
<reference evidence="4" key="1">
    <citation type="submission" date="2016-10" db="EMBL/GenBank/DDBJ databases">
        <authorList>
            <person name="Varghese N."/>
            <person name="Submissions S."/>
        </authorList>
    </citation>
    <scope>NUCLEOTIDE SEQUENCE [LARGE SCALE GENOMIC DNA]</scope>
    <source>
        <strain evidence="4">DSM 17616</strain>
    </source>
</reference>
<name>A0A1H6M0H6_9GAMM</name>
<keyword evidence="2" id="KW-0472">Membrane</keyword>
<proteinExistence type="predicted"/>
<organism evidence="3 4">
    <name type="scientific">Rheinheimera pacifica</name>
    <dbReference type="NCBI Taxonomy" id="173990"/>
    <lineage>
        <taxon>Bacteria</taxon>
        <taxon>Pseudomonadati</taxon>
        <taxon>Pseudomonadota</taxon>
        <taxon>Gammaproteobacteria</taxon>
        <taxon>Chromatiales</taxon>
        <taxon>Chromatiaceae</taxon>
        <taxon>Rheinheimera</taxon>
    </lineage>
</organism>
<gene>
    <name evidence="3" type="ORF">SAMN05660691_02100</name>
</gene>
<dbReference type="InterPro" id="IPR021382">
    <property type="entry name" value="DUF3014"/>
</dbReference>
<accession>A0A1H6M0H6</accession>